<dbReference type="InterPro" id="IPR005625">
    <property type="entry name" value="PepSY-ass_TM"/>
</dbReference>
<dbReference type="EMBL" id="JBHUHY010000011">
    <property type="protein sequence ID" value="MFD2187313.1"/>
    <property type="molecule type" value="Genomic_DNA"/>
</dbReference>
<evidence type="ECO:0000313" key="3">
    <source>
        <dbReference type="Proteomes" id="UP001597344"/>
    </source>
</evidence>
<keyword evidence="3" id="KW-1185">Reference proteome</keyword>
<feature type="transmembrane region" description="Helical" evidence="1">
    <location>
        <begin position="142"/>
        <end position="162"/>
    </location>
</feature>
<accession>A0ABW5AWE4</accession>
<evidence type="ECO:0000313" key="2">
    <source>
        <dbReference type="EMBL" id="MFD2187313.1"/>
    </source>
</evidence>
<comment type="caution">
    <text evidence="2">The sequence shown here is derived from an EMBL/GenBank/DDBJ whole genome shotgun (WGS) entry which is preliminary data.</text>
</comment>
<proteinExistence type="predicted"/>
<evidence type="ECO:0000256" key="1">
    <source>
        <dbReference type="SAM" id="Phobius"/>
    </source>
</evidence>
<protein>
    <submittedName>
        <fullName evidence="2">PepSY-associated TM helix domain-containing protein</fullName>
    </submittedName>
</protein>
<gene>
    <name evidence="2" type="ORF">ACFSJT_10980</name>
</gene>
<dbReference type="Proteomes" id="UP001597344">
    <property type="component" value="Unassembled WGS sequence"/>
</dbReference>
<name>A0ABW5AWE4_9FLAO</name>
<dbReference type="RefSeq" id="WP_378320307.1">
    <property type="nucleotide sequence ID" value="NZ_JBHUHY010000011.1"/>
</dbReference>
<feature type="transmembrane region" description="Helical" evidence="1">
    <location>
        <begin position="377"/>
        <end position="406"/>
    </location>
</feature>
<reference evidence="3" key="1">
    <citation type="journal article" date="2019" name="Int. J. Syst. Evol. Microbiol.">
        <title>The Global Catalogue of Microorganisms (GCM) 10K type strain sequencing project: providing services to taxonomists for standard genome sequencing and annotation.</title>
        <authorList>
            <consortium name="The Broad Institute Genomics Platform"/>
            <consortium name="The Broad Institute Genome Sequencing Center for Infectious Disease"/>
            <person name="Wu L."/>
            <person name="Ma J."/>
        </authorList>
    </citation>
    <scope>NUCLEOTIDE SEQUENCE [LARGE SCALE GENOMIC DNA]</scope>
    <source>
        <strain evidence="3">DT92</strain>
    </source>
</reference>
<feature type="transmembrane region" description="Helical" evidence="1">
    <location>
        <begin position="188"/>
        <end position="210"/>
    </location>
</feature>
<dbReference type="PANTHER" id="PTHR34219:SF1">
    <property type="entry name" value="PEPSY DOMAIN-CONTAINING PROTEIN"/>
    <property type="match status" value="1"/>
</dbReference>
<feature type="transmembrane region" description="Helical" evidence="1">
    <location>
        <begin position="334"/>
        <end position="357"/>
    </location>
</feature>
<organism evidence="2 3">
    <name type="scientific">Aquimarina celericrescens</name>
    <dbReference type="NCBI Taxonomy" id="1964542"/>
    <lineage>
        <taxon>Bacteria</taxon>
        <taxon>Pseudomonadati</taxon>
        <taxon>Bacteroidota</taxon>
        <taxon>Flavobacteriia</taxon>
        <taxon>Flavobacteriales</taxon>
        <taxon>Flavobacteriaceae</taxon>
        <taxon>Aquimarina</taxon>
    </lineage>
</organism>
<feature type="transmembrane region" description="Helical" evidence="1">
    <location>
        <begin position="12"/>
        <end position="38"/>
    </location>
</feature>
<keyword evidence="1" id="KW-1133">Transmembrane helix</keyword>
<dbReference type="PANTHER" id="PTHR34219">
    <property type="entry name" value="IRON-REGULATED INNER MEMBRANE PROTEIN-RELATED"/>
    <property type="match status" value="1"/>
</dbReference>
<keyword evidence="1" id="KW-0812">Transmembrane</keyword>
<keyword evidence="1" id="KW-0472">Membrane</keyword>
<dbReference type="Pfam" id="PF03929">
    <property type="entry name" value="PepSY_TM"/>
    <property type="match status" value="1"/>
</dbReference>
<sequence length="420" mass="47454">MKKNEKLNKWLWKWHFIAGLISLPFILLLSITGGIYLFKTDYETPRQQHIKEVVVQGTPISLQEQWQMANNSTPKKPSAVVLSNRANQATEFVSGRFSGKSSVFINPYSGEVSGTIVTKKTDMFKVRKLHGELLMGKLGTKIIELIASWMVVLILTGLYVWWPGRGWKLKGFFIPRINEGKRTFYRDLHAITGFWMSGLLILILAGGFPWTDVFGENFKQIQKITNTGYPVTWEGRQLQSAISGESLTLDEMASKAKALDLPGIVTLHLPKGPKGVFSVSNENPSDLQSQKKIHFDQYSGEIITANDWKDVGVLMRGRMWVMAFHQGEFGLWNWWLMLIVAIGLTAMSISALISYLLRKRNGIWGVPKVPSAFRVGYGIITTIVILSIVFPLFGISIVIILCIEYVRKLNKKRRITLSTS</sequence>